<dbReference type="NCBIfam" id="NF005080">
    <property type="entry name" value="PRK06512.1"/>
    <property type="match status" value="1"/>
</dbReference>
<gene>
    <name evidence="2" type="ORF">ME9_00109</name>
</gene>
<evidence type="ECO:0000259" key="1">
    <source>
        <dbReference type="Pfam" id="PF02581"/>
    </source>
</evidence>
<dbReference type="Proteomes" id="UP000002648">
    <property type="component" value="Unassembled WGS sequence"/>
</dbReference>
<keyword evidence="3" id="KW-1185">Reference proteome</keyword>
<dbReference type="Gene3D" id="3.20.20.70">
    <property type="entry name" value="Aldolase class I"/>
    <property type="match status" value="1"/>
</dbReference>
<comment type="caution">
    <text evidence="2">The sequence shown here is derived from an EMBL/GenBank/DDBJ whole genome shotgun (WGS) entry which is preliminary data.</text>
</comment>
<dbReference type="RefSeq" id="WP_004857733.1">
    <property type="nucleotide sequence ID" value="NZ_JH725050.1"/>
</dbReference>
<dbReference type="OrthoDB" id="7159061at2"/>
<proteinExistence type="predicted"/>
<feature type="domain" description="Thiamine phosphate synthase/TenI" evidence="1">
    <location>
        <begin position="55"/>
        <end position="202"/>
    </location>
</feature>
<organism evidence="2 3">
    <name type="scientific">Bartonella taylorii 8TBB</name>
    <dbReference type="NCBI Taxonomy" id="1094560"/>
    <lineage>
        <taxon>Bacteria</taxon>
        <taxon>Pseudomonadati</taxon>
        <taxon>Pseudomonadota</taxon>
        <taxon>Alphaproteobacteria</taxon>
        <taxon>Hyphomicrobiales</taxon>
        <taxon>Bartonellaceae</taxon>
        <taxon>Bartonella</taxon>
    </lineage>
</organism>
<sequence length="227" mass="25347">MTKEKNKPIDPHPCPQLVLTLDVRRTIEPSFLRQILQIQTPQPQTSQKKSFACAILYDSQGDEAFLQKQAQLYAEDIQQNDTALLIAGDSRIAGRIKADGVHIEGDLNALESLESHKREQKIIGFGNLRNRHSAMVAGEAGVDYLFFGKLGADKKPDAHPRNVQLAEWWAEIMEIPAILQAGSDFATFDEVLKTACEFIAVEEVILGNDNPLIILERIKEKCETTPL</sequence>
<dbReference type="InterPro" id="IPR013785">
    <property type="entry name" value="Aldolase_TIM"/>
</dbReference>
<name>A0A9P2S251_BARTA</name>
<dbReference type="GO" id="GO:0009228">
    <property type="term" value="P:thiamine biosynthetic process"/>
    <property type="evidence" value="ECO:0007669"/>
    <property type="project" value="UniProtKB-KW"/>
</dbReference>
<reference evidence="2 3" key="1">
    <citation type="submission" date="2012-03" db="EMBL/GenBank/DDBJ databases">
        <title>The Genome Sequence of Bartonella taylorii 8TBB.</title>
        <authorList>
            <consortium name="The Broad Institute Genome Sequencing Platform"/>
            <consortium name="The Broad Institute Genome Sequencing Center for Infectious Disease"/>
            <person name="Feldgarden M."/>
            <person name="Kirby J."/>
            <person name="Kosoy M."/>
            <person name="Birtles R."/>
            <person name="Probert W.S."/>
            <person name="Chiaraviglio L."/>
            <person name="Young S.K."/>
            <person name="Zeng Q."/>
            <person name="Gargeya S."/>
            <person name="Fitzgerald M."/>
            <person name="Haas B."/>
            <person name="Abouelleil A."/>
            <person name="Alvarado L."/>
            <person name="Arachchi H.M."/>
            <person name="Berlin A."/>
            <person name="Chapman S.B."/>
            <person name="Gearin G."/>
            <person name="Goldberg J."/>
            <person name="Griggs A."/>
            <person name="Gujja S."/>
            <person name="Hansen M."/>
            <person name="Heiman D."/>
            <person name="Howarth C."/>
            <person name="Larimer J."/>
            <person name="Lui A."/>
            <person name="MacDonald P.J.P."/>
            <person name="McCowen C."/>
            <person name="Montmayeur A."/>
            <person name="Murphy C."/>
            <person name="Neiman D."/>
            <person name="Pearson M."/>
            <person name="Priest M."/>
            <person name="Roberts A."/>
            <person name="Saif S."/>
            <person name="Shea T."/>
            <person name="Sisk P."/>
            <person name="Stolte C."/>
            <person name="Sykes S."/>
            <person name="Wortman J."/>
            <person name="Nusbaum C."/>
            <person name="Birren B."/>
        </authorList>
    </citation>
    <scope>NUCLEOTIDE SEQUENCE [LARGE SCALE GENOMIC DNA]</scope>
    <source>
        <strain evidence="2 3">8TBB</strain>
    </source>
</reference>
<dbReference type="InterPro" id="IPR036206">
    <property type="entry name" value="ThiamineP_synth_sf"/>
</dbReference>
<dbReference type="AlphaFoldDB" id="A0A9P2S251"/>
<evidence type="ECO:0000313" key="2">
    <source>
        <dbReference type="EMBL" id="EJF97730.1"/>
    </source>
</evidence>
<dbReference type="InterPro" id="IPR022998">
    <property type="entry name" value="ThiamineP_synth_TenI"/>
</dbReference>
<protein>
    <recommendedName>
        <fullName evidence="1">Thiamine phosphate synthase/TenI domain-containing protein</fullName>
    </recommendedName>
</protein>
<accession>A0A9P2S251</accession>
<dbReference type="SUPFAM" id="SSF51391">
    <property type="entry name" value="Thiamin phosphate synthase"/>
    <property type="match status" value="1"/>
</dbReference>
<dbReference type="Pfam" id="PF02581">
    <property type="entry name" value="TMP-TENI"/>
    <property type="match status" value="1"/>
</dbReference>
<dbReference type="EMBL" id="AIMD01000004">
    <property type="protein sequence ID" value="EJF97730.1"/>
    <property type="molecule type" value="Genomic_DNA"/>
</dbReference>
<dbReference type="CDD" id="cd00564">
    <property type="entry name" value="TMP_TenI"/>
    <property type="match status" value="1"/>
</dbReference>
<evidence type="ECO:0000313" key="3">
    <source>
        <dbReference type="Proteomes" id="UP000002648"/>
    </source>
</evidence>